<dbReference type="Proteomes" id="UP001595607">
    <property type="component" value="Unassembled WGS sequence"/>
</dbReference>
<evidence type="ECO:0000313" key="2">
    <source>
        <dbReference type="Proteomes" id="UP001595607"/>
    </source>
</evidence>
<evidence type="ECO:0000313" key="1">
    <source>
        <dbReference type="EMBL" id="MFC3301134.1"/>
    </source>
</evidence>
<name>A0ABV7M6S7_9PROT</name>
<gene>
    <name evidence="1" type="ORF">ACFONP_00125</name>
</gene>
<dbReference type="SUPFAM" id="SSF53756">
    <property type="entry name" value="UDP-Glycosyltransferase/glycogen phosphorylase"/>
    <property type="match status" value="1"/>
</dbReference>
<dbReference type="EMBL" id="JBHRVA010000001">
    <property type="protein sequence ID" value="MFC3301134.1"/>
    <property type="molecule type" value="Genomic_DNA"/>
</dbReference>
<accession>A0ABV7M6S7</accession>
<organism evidence="1 2">
    <name type="scientific">Parvularcula lutaonensis</name>
    <dbReference type="NCBI Taxonomy" id="491923"/>
    <lineage>
        <taxon>Bacteria</taxon>
        <taxon>Pseudomonadati</taxon>
        <taxon>Pseudomonadota</taxon>
        <taxon>Alphaproteobacteria</taxon>
        <taxon>Parvularculales</taxon>
        <taxon>Parvularculaceae</taxon>
        <taxon>Parvularcula</taxon>
    </lineage>
</organism>
<comment type="caution">
    <text evidence="1">The sequence shown here is derived from an EMBL/GenBank/DDBJ whole genome shotgun (WGS) entry which is preliminary data.</text>
</comment>
<reference evidence="2" key="1">
    <citation type="journal article" date="2019" name="Int. J. Syst. Evol. Microbiol.">
        <title>The Global Catalogue of Microorganisms (GCM) 10K type strain sequencing project: providing services to taxonomists for standard genome sequencing and annotation.</title>
        <authorList>
            <consortium name="The Broad Institute Genomics Platform"/>
            <consortium name="The Broad Institute Genome Sequencing Center for Infectious Disease"/>
            <person name="Wu L."/>
            <person name="Ma J."/>
        </authorList>
    </citation>
    <scope>NUCLEOTIDE SEQUENCE [LARGE SCALE GENOMIC DNA]</scope>
    <source>
        <strain evidence="2">KCTC 22245</strain>
    </source>
</reference>
<dbReference type="Gene3D" id="3.40.50.2000">
    <property type="entry name" value="Glycogen Phosphorylase B"/>
    <property type="match status" value="1"/>
</dbReference>
<keyword evidence="2" id="KW-1185">Reference proteome</keyword>
<sequence length="426" mass="47527">MYNPNHGRFFVVDPSLTDLRGHHYQLTLNADLAAREGGADPRWLINESAEKSLLERHEHAHPVFSLGMYDRYKQGGAAKEASLSDQMLEGLMKAIAEFEIGAHDILFFHTCDGATYEAVAAMTEAIPLEALPSIHLCTPYDPVGVMPNRDSPRTVAKAIDLMGYLGVIGTHVFLYAENDLLADHLSALWRTPVAPLNLPLPRFSNEHHEQARRYKTQELKIEPDARIVTVLGSARMEKGFHLLPDVIRRTYEFAQDRSFADEIHFVIQATPQIIGREDAIQRAIDKINSLGKERVQLLEHSLSVDEYRNLLLAADVVLMPYAKDKYRVRGSGVISEAIAASKFAVATDDSYPGHMAKAFGGGAGTHPRELAQAILDIFENWEARLEAHAKAFAEYQRLNAPIEYFRRIAERAAPRALLDVASGRPS</sequence>
<dbReference type="RefSeq" id="WP_189577123.1">
    <property type="nucleotide sequence ID" value="NZ_BMXU01000003.1"/>
</dbReference>
<protein>
    <submittedName>
        <fullName evidence="1">Uncharacterized protein</fullName>
    </submittedName>
</protein>
<proteinExistence type="predicted"/>